<evidence type="ECO:0000313" key="2">
    <source>
        <dbReference type="Proteomes" id="UP001596378"/>
    </source>
</evidence>
<dbReference type="InterPro" id="IPR050490">
    <property type="entry name" value="Bact_solute-bd_prot1"/>
</dbReference>
<dbReference type="Proteomes" id="UP001596378">
    <property type="component" value="Unassembled WGS sequence"/>
</dbReference>
<proteinExistence type="predicted"/>
<gene>
    <name evidence="1" type="ORF">ACFQMJ_04705</name>
</gene>
<accession>A0ABW2F705</accession>
<comment type="caution">
    <text evidence="1">The sequence shown here is derived from an EMBL/GenBank/DDBJ whole genome shotgun (WGS) entry which is preliminary data.</text>
</comment>
<protein>
    <submittedName>
        <fullName evidence="1">ABC transporter substrate-binding protein</fullName>
    </submittedName>
</protein>
<reference evidence="2" key="1">
    <citation type="journal article" date="2019" name="Int. J. Syst. Evol. Microbiol.">
        <title>The Global Catalogue of Microorganisms (GCM) 10K type strain sequencing project: providing services to taxonomists for standard genome sequencing and annotation.</title>
        <authorList>
            <consortium name="The Broad Institute Genomics Platform"/>
            <consortium name="The Broad Institute Genome Sequencing Center for Infectious Disease"/>
            <person name="Wu L."/>
            <person name="Ma J."/>
        </authorList>
    </citation>
    <scope>NUCLEOTIDE SEQUENCE [LARGE SCALE GENOMIC DNA]</scope>
    <source>
        <strain evidence="2">KCTC 12907</strain>
    </source>
</reference>
<name>A0ABW2F705_9BACL</name>
<evidence type="ECO:0000313" key="1">
    <source>
        <dbReference type="EMBL" id="MFC7147829.1"/>
    </source>
</evidence>
<dbReference type="EMBL" id="JBHTAI010000002">
    <property type="protein sequence ID" value="MFC7147829.1"/>
    <property type="molecule type" value="Genomic_DNA"/>
</dbReference>
<dbReference type="SUPFAM" id="SSF53850">
    <property type="entry name" value="Periplasmic binding protein-like II"/>
    <property type="match status" value="1"/>
</dbReference>
<dbReference type="PANTHER" id="PTHR43649">
    <property type="entry name" value="ARABINOSE-BINDING PROTEIN-RELATED"/>
    <property type="match status" value="1"/>
</dbReference>
<dbReference type="RefSeq" id="WP_378048001.1">
    <property type="nucleotide sequence ID" value="NZ_JBHMDN010000016.1"/>
</dbReference>
<sequence>MTTLRGITWDHARGYEPVRAASEEFRRLRPDIRIEWEKRSLKDFGDSPVDVLAREYDLLMIDHPHVGISSAQGALAPLDLYLPADFLADQAAHAIGPSYRSYEWNGHQWALAVDAAAQVASYRPDLIGQEELPRSWAEVEALARSLPPGRRVGWPLCPTDAMCSFLTLCAGEGGDAFFSETDGIPRRTGEAALERMLRLLPLLHESSLASNPIQMYDRMAKEDDIVYVPLAFGYSNYARSGFAGKLLRFADIPGEDGRPRGALLGGVGIAVSASSSDIPSAVEFVRFLAGGELQRTLYARHEGQPGHGSAWRDAEVNRYTHGFFADTYATLAASYLRPRHAAFPAFQERAGALLHEALVRFRQGKGADRSQLIADMNRLYATVRKETLV</sequence>
<dbReference type="Gene3D" id="3.40.190.10">
    <property type="entry name" value="Periplasmic binding protein-like II"/>
    <property type="match status" value="2"/>
</dbReference>
<organism evidence="1 2">
    <name type="scientific">Cohnella cellulosilytica</name>
    <dbReference type="NCBI Taxonomy" id="986710"/>
    <lineage>
        <taxon>Bacteria</taxon>
        <taxon>Bacillati</taxon>
        <taxon>Bacillota</taxon>
        <taxon>Bacilli</taxon>
        <taxon>Bacillales</taxon>
        <taxon>Paenibacillaceae</taxon>
        <taxon>Cohnella</taxon>
    </lineage>
</organism>
<dbReference type="PANTHER" id="PTHR43649:SF12">
    <property type="entry name" value="DIACETYLCHITOBIOSE BINDING PROTEIN DASA"/>
    <property type="match status" value="1"/>
</dbReference>
<keyword evidence="2" id="KW-1185">Reference proteome</keyword>